<dbReference type="RefSeq" id="WP_246407556.1">
    <property type="nucleotide sequence ID" value="NZ_JACHHJ010000005.1"/>
</dbReference>
<dbReference type="UniPathway" id="UPA00079"/>
<comment type="pathway">
    <text evidence="1">Quinol/quinone metabolism; menaquinone biosynthesis.</text>
</comment>
<dbReference type="Gene3D" id="3.40.50.1580">
    <property type="entry name" value="Nucleoside phosphorylase domain"/>
    <property type="match status" value="1"/>
</dbReference>
<dbReference type="GO" id="GO:0009234">
    <property type="term" value="P:menaquinone biosynthetic process"/>
    <property type="evidence" value="ECO:0007669"/>
    <property type="project" value="UniProtKB-UniRule"/>
</dbReference>
<dbReference type="GO" id="GO:0008930">
    <property type="term" value="F:methylthioadenosine nucleosidase activity"/>
    <property type="evidence" value="ECO:0007669"/>
    <property type="project" value="TreeGrafter"/>
</dbReference>
<dbReference type="SUPFAM" id="SSF53167">
    <property type="entry name" value="Purine and uridine phosphorylases"/>
    <property type="match status" value="1"/>
</dbReference>
<dbReference type="GO" id="GO:0008782">
    <property type="term" value="F:adenosylhomocysteine nucleosidase activity"/>
    <property type="evidence" value="ECO:0007669"/>
    <property type="project" value="TreeGrafter"/>
</dbReference>
<dbReference type="NCBIfam" id="NF006087">
    <property type="entry name" value="PRK08236.1"/>
    <property type="match status" value="1"/>
</dbReference>
<sequence length="213" mass="22331">MKILMMTAVEAEQEAVIGGIGNTLNIDVAVAGVGPAKAAARTAFVLGKTEYDLVMSAGIAGGFKKRAGIGDIVISERLIAAELGADAQKGFIPIDELGFGSNVIHADHQTVDRLSARLVEANQVVRTGSILTLSTVTGSEEKAAALMQRFPYAQAEAMEGFGVATAAKEKNLPVLEIRAISNEIGPRDKGKWEIKEALAQLEKASASIAEVLE</sequence>
<dbReference type="HAMAP" id="MF_00991">
    <property type="entry name" value="MqnB"/>
    <property type="match status" value="1"/>
</dbReference>
<keyword evidence="5" id="KW-1185">Reference proteome</keyword>
<protein>
    <recommendedName>
        <fullName evidence="1 2">Futalosine hydrolase</fullName>
        <shortName evidence="1">FL hydrolase</shortName>
        <ecNumber evidence="1 2">3.2.2.26</ecNumber>
    </recommendedName>
    <alternativeName>
        <fullName evidence="1">Futalosine nucleosidase</fullName>
    </alternativeName>
    <alternativeName>
        <fullName evidence="1">Menaquinone biosynthetic enzyme MqnB</fullName>
    </alternativeName>
</protein>
<dbReference type="AlphaFoldDB" id="A0A841PTU4"/>
<keyword evidence="1" id="KW-0474">Menaquinone biosynthesis</keyword>
<keyword evidence="4" id="KW-0326">Glycosidase</keyword>
<evidence type="ECO:0000313" key="5">
    <source>
        <dbReference type="Proteomes" id="UP000568839"/>
    </source>
</evidence>
<feature type="domain" description="Nucleoside phosphorylase" evidence="3">
    <location>
        <begin position="17"/>
        <end position="212"/>
    </location>
</feature>
<gene>
    <name evidence="1" type="primary">mqnB</name>
    <name evidence="4" type="ORF">HNR44_003188</name>
</gene>
<comment type="catalytic activity">
    <reaction evidence="1">
        <text>futalosine + H2O = dehypoxanthine futalosine + hypoxanthine</text>
        <dbReference type="Rhea" id="RHEA:25904"/>
        <dbReference type="ChEBI" id="CHEBI:15377"/>
        <dbReference type="ChEBI" id="CHEBI:17368"/>
        <dbReference type="ChEBI" id="CHEBI:58863"/>
        <dbReference type="ChEBI" id="CHEBI:58864"/>
        <dbReference type="EC" id="3.2.2.26"/>
    </reaction>
</comment>
<dbReference type="EC" id="3.2.2.26" evidence="1 2"/>
<dbReference type="InterPro" id="IPR000845">
    <property type="entry name" value="Nucleoside_phosphorylase_d"/>
</dbReference>
<dbReference type="Pfam" id="PF01048">
    <property type="entry name" value="PNP_UDP_1"/>
    <property type="match status" value="1"/>
</dbReference>
<evidence type="ECO:0000256" key="2">
    <source>
        <dbReference type="NCBIfam" id="TIGR03664"/>
    </source>
</evidence>
<keyword evidence="1 4" id="KW-0378">Hydrolase</keyword>
<evidence type="ECO:0000259" key="3">
    <source>
        <dbReference type="Pfam" id="PF01048"/>
    </source>
</evidence>
<dbReference type="GO" id="GO:0019284">
    <property type="term" value="P:L-methionine salvage from S-adenosylmethionine"/>
    <property type="evidence" value="ECO:0007669"/>
    <property type="project" value="TreeGrafter"/>
</dbReference>
<evidence type="ECO:0000256" key="1">
    <source>
        <dbReference type="HAMAP-Rule" id="MF_00991"/>
    </source>
</evidence>
<comment type="function">
    <text evidence="1">Catalyzes the hydrolysis of futalosine (FL) to dehypoxanthine futalosine (DHFL) and hypoxanthine, a step in the biosynthesis of menaquinone (MK, vitamin K2).</text>
</comment>
<accession>A0A841PTU4</accession>
<comment type="similarity">
    <text evidence="1">Belongs to the PNP/UDP phosphorylase family. Futalosine hydrolase subfamily.</text>
</comment>
<evidence type="ECO:0000313" key="4">
    <source>
        <dbReference type="EMBL" id="MBB6451194.1"/>
    </source>
</evidence>
<name>A0A841PTU4_9BACL</name>
<dbReference type="GO" id="GO:0009116">
    <property type="term" value="P:nucleoside metabolic process"/>
    <property type="evidence" value="ECO:0007669"/>
    <property type="project" value="InterPro"/>
</dbReference>
<organism evidence="4 5">
    <name type="scientific">Geomicrobium halophilum</name>
    <dbReference type="NCBI Taxonomy" id="549000"/>
    <lineage>
        <taxon>Bacteria</taxon>
        <taxon>Bacillati</taxon>
        <taxon>Bacillota</taxon>
        <taxon>Bacilli</taxon>
        <taxon>Bacillales</taxon>
        <taxon>Geomicrobium</taxon>
    </lineage>
</organism>
<dbReference type="GO" id="GO:0005829">
    <property type="term" value="C:cytosol"/>
    <property type="evidence" value="ECO:0007669"/>
    <property type="project" value="TreeGrafter"/>
</dbReference>
<dbReference type="InterPro" id="IPR035994">
    <property type="entry name" value="Nucleoside_phosphorylase_sf"/>
</dbReference>
<reference evidence="4 5" key="1">
    <citation type="submission" date="2020-08" db="EMBL/GenBank/DDBJ databases">
        <title>Genomic Encyclopedia of Type Strains, Phase IV (KMG-IV): sequencing the most valuable type-strain genomes for metagenomic binning, comparative biology and taxonomic classification.</title>
        <authorList>
            <person name="Goeker M."/>
        </authorList>
    </citation>
    <scope>NUCLEOTIDE SEQUENCE [LARGE SCALE GENOMIC DNA]</scope>
    <source>
        <strain evidence="4 5">DSM 21769</strain>
    </source>
</reference>
<proteinExistence type="inferred from homology"/>
<dbReference type="EMBL" id="JACHHJ010000005">
    <property type="protein sequence ID" value="MBB6451194.1"/>
    <property type="molecule type" value="Genomic_DNA"/>
</dbReference>
<dbReference type="NCBIfam" id="TIGR03664">
    <property type="entry name" value="fut_nucase"/>
    <property type="match status" value="1"/>
</dbReference>
<dbReference type="Proteomes" id="UP000568839">
    <property type="component" value="Unassembled WGS sequence"/>
</dbReference>
<dbReference type="CDD" id="cd17766">
    <property type="entry name" value="futalosine_nucleosidase_MqnB"/>
    <property type="match status" value="1"/>
</dbReference>
<comment type="caution">
    <text evidence="4">The sequence shown here is derived from an EMBL/GenBank/DDBJ whole genome shotgun (WGS) entry which is preliminary data.</text>
</comment>
<dbReference type="PANTHER" id="PTHR46832:SF2">
    <property type="entry name" value="FUTALOSINE HYDROLASE"/>
    <property type="match status" value="1"/>
</dbReference>
<dbReference type="PANTHER" id="PTHR46832">
    <property type="entry name" value="5'-METHYLTHIOADENOSINE/S-ADENOSYLHOMOCYSTEINE NUCLEOSIDASE"/>
    <property type="match status" value="1"/>
</dbReference>
<dbReference type="InterPro" id="IPR019963">
    <property type="entry name" value="FL_hydrolase_MqnB"/>
</dbReference>